<dbReference type="GO" id="GO:0017148">
    <property type="term" value="P:negative regulation of translation"/>
    <property type="evidence" value="ECO:0007669"/>
    <property type="project" value="UniProtKB-UniRule"/>
</dbReference>
<comment type="subunit">
    <text evidence="2">Interacts with ribosomal protein uL14 (rplN).</text>
</comment>
<dbReference type="NCBIfam" id="TIGR00090">
    <property type="entry name" value="rsfS_iojap_ybeB"/>
    <property type="match status" value="1"/>
</dbReference>
<dbReference type="STRING" id="2741.SAMN04489866_10123"/>
<proteinExistence type="inferred from homology"/>
<dbReference type="Proteomes" id="UP000198995">
    <property type="component" value="Unassembled WGS sequence"/>
</dbReference>
<dbReference type="OrthoDB" id="9793681at2"/>
<keyword evidence="2" id="KW-0810">Translation regulation</keyword>
<dbReference type="Gene3D" id="3.30.460.10">
    <property type="entry name" value="Beta Polymerase, domain 2"/>
    <property type="match status" value="1"/>
</dbReference>
<dbReference type="AlphaFoldDB" id="A0A1G6RIJ0"/>
<dbReference type="RefSeq" id="WP_091790727.1">
    <property type="nucleotide sequence ID" value="NZ_FNAF01000001.1"/>
</dbReference>
<dbReference type="SUPFAM" id="SSF81301">
    <property type="entry name" value="Nucleotidyltransferase"/>
    <property type="match status" value="1"/>
</dbReference>
<evidence type="ECO:0000256" key="1">
    <source>
        <dbReference type="ARBA" id="ARBA00010574"/>
    </source>
</evidence>
<name>A0A1G6RIJ0_PEPNI</name>
<dbReference type="GO" id="GO:0042256">
    <property type="term" value="P:cytosolic ribosome assembly"/>
    <property type="evidence" value="ECO:0007669"/>
    <property type="project" value="UniProtKB-UniRule"/>
</dbReference>
<evidence type="ECO:0000313" key="3">
    <source>
        <dbReference type="EMBL" id="SDD03807.1"/>
    </source>
</evidence>
<keyword evidence="4" id="KW-1185">Reference proteome</keyword>
<dbReference type="EMBL" id="FNAF01000001">
    <property type="protein sequence ID" value="SDD03807.1"/>
    <property type="molecule type" value="Genomic_DNA"/>
</dbReference>
<reference evidence="3 4" key="1">
    <citation type="submission" date="2016-10" db="EMBL/GenBank/DDBJ databases">
        <authorList>
            <person name="de Groot N.N."/>
        </authorList>
    </citation>
    <scope>NUCLEOTIDE SEQUENCE [LARGE SCALE GENOMIC DNA]</scope>
    <source>
        <strain evidence="3 4">DSM 20475</strain>
    </source>
</reference>
<comment type="function">
    <text evidence="2">Functions as a ribosomal silencing factor. Interacts with ribosomal protein uL14 (rplN), blocking formation of intersubunit bridge B8. Prevents association of the 30S and 50S ribosomal subunits and the formation of functional ribosomes, thus repressing translation.</text>
</comment>
<dbReference type="GO" id="GO:0043023">
    <property type="term" value="F:ribosomal large subunit binding"/>
    <property type="evidence" value="ECO:0007669"/>
    <property type="project" value="TreeGrafter"/>
</dbReference>
<keyword evidence="2" id="KW-0678">Repressor</keyword>
<dbReference type="PANTHER" id="PTHR21043">
    <property type="entry name" value="IOJAP SUPERFAMILY ORTHOLOG"/>
    <property type="match status" value="1"/>
</dbReference>
<dbReference type="Pfam" id="PF02410">
    <property type="entry name" value="RsfS"/>
    <property type="match status" value="1"/>
</dbReference>
<keyword evidence="2" id="KW-0963">Cytoplasm</keyword>
<dbReference type="GO" id="GO:0005737">
    <property type="term" value="C:cytoplasm"/>
    <property type="evidence" value="ECO:0007669"/>
    <property type="project" value="UniProtKB-SubCell"/>
</dbReference>
<accession>A0A1G6RIJ0</accession>
<evidence type="ECO:0000256" key="2">
    <source>
        <dbReference type="HAMAP-Rule" id="MF_01477"/>
    </source>
</evidence>
<dbReference type="PANTHER" id="PTHR21043:SF0">
    <property type="entry name" value="MITOCHONDRIAL ASSEMBLY OF RIBOSOMAL LARGE SUBUNIT PROTEIN 1"/>
    <property type="match status" value="1"/>
</dbReference>
<gene>
    <name evidence="2" type="primary">rsfS</name>
    <name evidence="3" type="ORF">SAMN04489866_10123</name>
</gene>
<dbReference type="HAMAP" id="MF_01477">
    <property type="entry name" value="Iojap_RsfS"/>
    <property type="match status" value="1"/>
</dbReference>
<comment type="subcellular location">
    <subcellularLocation>
        <location evidence="2">Cytoplasm</location>
    </subcellularLocation>
</comment>
<organism evidence="3 4">
    <name type="scientific">Peptococcus niger</name>
    <dbReference type="NCBI Taxonomy" id="2741"/>
    <lineage>
        <taxon>Bacteria</taxon>
        <taxon>Bacillati</taxon>
        <taxon>Bacillota</taxon>
        <taxon>Clostridia</taxon>
        <taxon>Eubacteriales</taxon>
        <taxon>Peptococcaceae</taxon>
        <taxon>Peptococcus</taxon>
    </lineage>
</organism>
<dbReference type="GO" id="GO:0090071">
    <property type="term" value="P:negative regulation of ribosome biogenesis"/>
    <property type="evidence" value="ECO:0007669"/>
    <property type="project" value="UniProtKB-UniRule"/>
</dbReference>
<sequence length="123" mass="13873">MELELKSIVQTLEEHKGEDIKVLEIGALSSIGDYFVLATALNQTHAQALAHYVEADVVKAGGEKPLRIEGLREGDWILMDYGDIVVHIFTADQRAYYGLEKLWGDANEYNIAPWLELVEQKRS</sequence>
<dbReference type="InterPro" id="IPR043519">
    <property type="entry name" value="NT_sf"/>
</dbReference>
<comment type="similarity">
    <text evidence="1 2">Belongs to the Iojap/RsfS family.</text>
</comment>
<dbReference type="InterPro" id="IPR004394">
    <property type="entry name" value="Iojap/RsfS/C7orf30"/>
</dbReference>
<evidence type="ECO:0000313" key="4">
    <source>
        <dbReference type="Proteomes" id="UP000198995"/>
    </source>
</evidence>
<protein>
    <recommendedName>
        <fullName evidence="2">Ribosomal silencing factor RsfS</fullName>
    </recommendedName>
</protein>